<accession>A0A931BGS4</accession>
<sequence length="126" mass="13366">MKQPENFANPGQWLAQSIGWAMSCLGGWLLLSSLLLIVEDGSQHGAVLWMVILGAAVVAHASIWWKAFPGIWSWPANPGAWLQEAAVTAWAAVLTLAQVAMLLLLLAAIGLTFGWDGGASWGNITG</sequence>
<evidence type="ECO:0000313" key="3">
    <source>
        <dbReference type="Proteomes" id="UP000645610"/>
    </source>
</evidence>
<keyword evidence="1" id="KW-0472">Membrane</keyword>
<dbReference type="PROSITE" id="PS51257">
    <property type="entry name" value="PROKAR_LIPOPROTEIN"/>
    <property type="match status" value="1"/>
</dbReference>
<reference evidence="2 3" key="1">
    <citation type="submission" date="2020-11" db="EMBL/GenBank/DDBJ databases">
        <authorList>
            <person name="Kim M.K."/>
        </authorList>
    </citation>
    <scope>NUCLEOTIDE SEQUENCE [LARGE SCALE GENOMIC DNA]</scope>
    <source>
        <strain evidence="2 3">BT439</strain>
    </source>
</reference>
<proteinExistence type="predicted"/>
<keyword evidence="1" id="KW-0812">Transmembrane</keyword>
<dbReference type="Proteomes" id="UP000645610">
    <property type="component" value="Unassembled WGS sequence"/>
</dbReference>
<keyword evidence="1" id="KW-1133">Transmembrane helix</keyword>
<feature type="transmembrane region" description="Helical" evidence="1">
    <location>
        <begin position="85"/>
        <end position="111"/>
    </location>
</feature>
<dbReference type="RefSeq" id="WP_196286347.1">
    <property type="nucleotide sequence ID" value="NZ_JADQDP010000002.1"/>
</dbReference>
<protein>
    <submittedName>
        <fullName evidence="2">Uncharacterized protein</fullName>
    </submittedName>
</protein>
<dbReference type="EMBL" id="JADQDP010000002">
    <property type="protein sequence ID" value="MBF9142022.1"/>
    <property type="molecule type" value="Genomic_DNA"/>
</dbReference>
<organism evidence="2 3">
    <name type="scientific">Hymenobacter properus</name>
    <dbReference type="NCBI Taxonomy" id="2791026"/>
    <lineage>
        <taxon>Bacteria</taxon>
        <taxon>Pseudomonadati</taxon>
        <taxon>Bacteroidota</taxon>
        <taxon>Cytophagia</taxon>
        <taxon>Cytophagales</taxon>
        <taxon>Hymenobacteraceae</taxon>
        <taxon>Hymenobacter</taxon>
    </lineage>
</organism>
<feature type="transmembrane region" description="Helical" evidence="1">
    <location>
        <begin position="20"/>
        <end position="38"/>
    </location>
</feature>
<feature type="transmembrane region" description="Helical" evidence="1">
    <location>
        <begin position="45"/>
        <end position="65"/>
    </location>
</feature>
<name>A0A931BGS4_9BACT</name>
<keyword evidence="3" id="KW-1185">Reference proteome</keyword>
<gene>
    <name evidence="2" type="ORF">I2I01_10280</name>
</gene>
<evidence type="ECO:0000313" key="2">
    <source>
        <dbReference type="EMBL" id="MBF9142022.1"/>
    </source>
</evidence>
<dbReference type="AlphaFoldDB" id="A0A931BGS4"/>
<evidence type="ECO:0000256" key="1">
    <source>
        <dbReference type="SAM" id="Phobius"/>
    </source>
</evidence>
<comment type="caution">
    <text evidence="2">The sequence shown here is derived from an EMBL/GenBank/DDBJ whole genome shotgun (WGS) entry which is preliminary data.</text>
</comment>